<evidence type="ECO:0000313" key="1">
    <source>
        <dbReference type="EMBL" id="ORA02298.1"/>
    </source>
</evidence>
<dbReference type="STRING" id="564198.BST17_24420"/>
<gene>
    <name evidence="1" type="ORF">BST17_24420</name>
</gene>
<reference evidence="1 2" key="1">
    <citation type="submission" date="2017-02" db="EMBL/GenBank/DDBJ databases">
        <title>The new phylogeny of genus Mycobacterium.</title>
        <authorList>
            <person name="Tortoli E."/>
            <person name="Trovato A."/>
            <person name="Cirillo D.M."/>
        </authorList>
    </citation>
    <scope>NUCLEOTIDE SEQUENCE [LARGE SCALE GENOMIC DNA]</scope>
    <source>
        <strain evidence="1 2">DSM 45578</strain>
    </source>
</reference>
<accession>A0A1W9YQE0</accession>
<dbReference type="RefSeq" id="WP_083061481.1">
    <property type="nucleotide sequence ID" value="NZ_JACKVM010000008.1"/>
</dbReference>
<evidence type="ECO:0000313" key="2">
    <source>
        <dbReference type="Proteomes" id="UP000192366"/>
    </source>
</evidence>
<organism evidence="1 2">
    <name type="scientific">Mycolicibacterium bacteremicum</name>
    <name type="common">Mycobacterium bacteremicum</name>
    <dbReference type="NCBI Taxonomy" id="564198"/>
    <lineage>
        <taxon>Bacteria</taxon>
        <taxon>Bacillati</taxon>
        <taxon>Actinomycetota</taxon>
        <taxon>Actinomycetes</taxon>
        <taxon>Mycobacteriales</taxon>
        <taxon>Mycobacteriaceae</taxon>
        <taxon>Mycolicibacterium</taxon>
    </lineage>
</organism>
<sequence>MAEPTRTVPEPSDFTPSSTDIADVLAWFANFDALATAKDVEGMADQAMFPINEVSDTKAESCDRARYVAQMTEQLVGAAEVDMTSVRTPHFLNENLVFVITDATIAMGDVEHRVRYGDLLVKAGGSWKFQTMVQGGWGDF</sequence>
<evidence type="ECO:0008006" key="3">
    <source>
        <dbReference type="Google" id="ProtNLM"/>
    </source>
</evidence>
<proteinExistence type="predicted"/>
<protein>
    <recommendedName>
        <fullName evidence="3">SnoaL-like domain-containing protein</fullName>
    </recommendedName>
</protein>
<name>A0A1W9YQE0_MYCBA</name>
<dbReference type="SUPFAM" id="SSF54427">
    <property type="entry name" value="NTF2-like"/>
    <property type="match status" value="1"/>
</dbReference>
<comment type="caution">
    <text evidence="1">The sequence shown here is derived from an EMBL/GenBank/DDBJ whole genome shotgun (WGS) entry which is preliminary data.</text>
</comment>
<dbReference type="Proteomes" id="UP000192366">
    <property type="component" value="Unassembled WGS sequence"/>
</dbReference>
<dbReference type="AlphaFoldDB" id="A0A1W9YQE0"/>
<dbReference type="InterPro" id="IPR032710">
    <property type="entry name" value="NTF2-like_dom_sf"/>
</dbReference>
<keyword evidence="2" id="KW-1185">Reference proteome</keyword>
<dbReference type="OrthoDB" id="4186450at2"/>
<dbReference type="EMBL" id="MVHJ01000031">
    <property type="protein sequence ID" value="ORA02298.1"/>
    <property type="molecule type" value="Genomic_DNA"/>
</dbReference>